<dbReference type="PROSITE" id="PS50052">
    <property type="entry name" value="GUANYLATE_KINASE_2"/>
    <property type="match status" value="1"/>
</dbReference>
<evidence type="ECO:0000313" key="13">
    <source>
        <dbReference type="Proteomes" id="UP000050454"/>
    </source>
</evidence>
<comment type="caution">
    <text evidence="12">The sequence shown here is derived from an EMBL/GenBank/DDBJ whole genome shotgun (WGS) entry which is preliminary data.</text>
</comment>
<evidence type="ECO:0000259" key="11">
    <source>
        <dbReference type="PROSITE" id="PS50052"/>
    </source>
</evidence>
<dbReference type="HAMAP" id="MF_00185">
    <property type="entry name" value="IPP_trans"/>
    <property type="match status" value="1"/>
</dbReference>
<accession>A0A0P7BT46</accession>
<evidence type="ECO:0000256" key="3">
    <source>
        <dbReference type="ARBA" id="ARBA00005842"/>
    </source>
</evidence>
<proteinExistence type="inferred from homology"/>
<organism evidence="12 13">
    <name type="scientific">Jiulongibacter sediminis</name>
    <dbReference type="NCBI Taxonomy" id="1605367"/>
    <lineage>
        <taxon>Bacteria</taxon>
        <taxon>Pseudomonadati</taxon>
        <taxon>Bacteroidota</taxon>
        <taxon>Cytophagia</taxon>
        <taxon>Cytophagales</taxon>
        <taxon>Leadbetterellaceae</taxon>
        <taxon>Jiulongibacter</taxon>
    </lineage>
</organism>
<evidence type="ECO:0000256" key="7">
    <source>
        <dbReference type="ARBA" id="ARBA00022840"/>
    </source>
</evidence>
<keyword evidence="6 10" id="KW-0547">Nucleotide-binding</keyword>
<evidence type="ECO:0000256" key="8">
    <source>
        <dbReference type="ARBA" id="ARBA00022842"/>
    </source>
</evidence>
<keyword evidence="13" id="KW-1185">Reference proteome</keyword>
<comment type="cofactor">
    <cofactor evidence="1 10">
        <name>Mg(2+)</name>
        <dbReference type="ChEBI" id="CHEBI:18420"/>
    </cofactor>
</comment>
<evidence type="ECO:0000256" key="9">
    <source>
        <dbReference type="ARBA" id="ARBA00049563"/>
    </source>
</evidence>
<dbReference type="PATRIC" id="fig|1605367.3.peg.3953"/>
<feature type="region of interest" description="Interaction with substrate tRNA" evidence="10">
    <location>
        <begin position="160"/>
        <end position="164"/>
    </location>
</feature>
<dbReference type="EMBL" id="LGTQ01000009">
    <property type="protein sequence ID" value="KPM48051.1"/>
    <property type="molecule type" value="Genomic_DNA"/>
</dbReference>
<dbReference type="STRING" id="1605367.AFM12_12720"/>
<comment type="similarity">
    <text evidence="3 10">Belongs to the IPP transferase family.</text>
</comment>
<dbReference type="PANTHER" id="PTHR11088:SF60">
    <property type="entry name" value="TRNA DIMETHYLALLYLTRANSFERASE"/>
    <property type="match status" value="1"/>
</dbReference>
<dbReference type="Gene3D" id="3.40.50.300">
    <property type="entry name" value="P-loop containing nucleotide triphosphate hydrolases"/>
    <property type="match status" value="1"/>
</dbReference>
<evidence type="ECO:0000256" key="2">
    <source>
        <dbReference type="ARBA" id="ARBA00003213"/>
    </source>
</evidence>
<dbReference type="AlphaFoldDB" id="A0A0P7BT46"/>
<dbReference type="GO" id="GO:0006400">
    <property type="term" value="P:tRNA modification"/>
    <property type="evidence" value="ECO:0007669"/>
    <property type="project" value="TreeGrafter"/>
</dbReference>
<dbReference type="OrthoDB" id="9776390at2"/>
<dbReference type="NCBIfam" id="TIGR00174">
    <property type="entry name" value="miaA"/>
    <property type="match status" value="1"/>
</dbReference>
<evidence type="ECO:0000256" key="10">
    <source>
        <dbReference type="HAMAP-Rule" id="MF_00185"/>
    </source>
</evidence>
<dbReference type="InterPro" id="IPR027417">
    <property type="entry name" value="P-loop_NTPase"/>
</dbReference>
<evidence type="ECO:0000313" key="12">
    <source>
        <dbReference type="EMBL" id="KPM48051.1"/>
    </source>
</evidence>
<keyword evidence="5 10" id="KW-0819">tRNA processing</keyword>
<comment type="caution">
    <text evidence="10">Lacks conserved residue(s) required for the propagation of feature annotation.</text>
</comment>
<keyword evidence="7 10" id="KW-0067">ATP-binding</keyword>
<dbReference type="Proteomes" id="UP000050454">
    <property type="component" value="Unassembled WGS sequence"/>
</dbReference>
<dbReference type="InterPro" id="IPR039657">
    <property type="entry name" value="Dimethylallyltransferase"/>
</dbReference>
<feature type="site" description="Interaction with substrate tRNA" evidence="10">
    <location>
        <position position="124"/>
    </location>
</feature>
<dbReference type="EC" id="2.5.1.75" evidence="10"/>
<comment type="subunit">
    <text evidence="10">Monomer.</text>
</comment>
<keyword evidence="4 10" id="KW-0808">Transferase</keyword>
<dbReference type="SUPFAM" id="SSF52540">
    <property type="entry name" value="P-loop containing nucleoside triphosphate hydrolases"/>
    <property type="match status" value="2"/>
</dbReference>
<sequence>MSKNKLVLIVGPTAVGKTDLCIRLAQKLSCDIFSCDSRQFYQEMSIGTAKPRPEELAAVKHHFINNKSIEENYTVSDFEQEMINELDTYFSQNNTAILTGGSGLFAKAVTHGFDPIPDIPKELRDELVSRRQTEGIDSLIEELKQLDPEYCKTADLSNSQRVLRALEVSKFTKRPFSSWHQNTAKERDFDILKIALERPRKELYERINLRVDLMLNAGLIEEVRSLEKYRHKNALQTVGYREIYGYLDGDLNFEEAAELVKRNSRRYAKRQLTWFKNQDLFEWFHPDDFEGILKKIKIFLKK</sequence>
<evidence type="ECO:0000256" key="4">
    <source>
        <dbReference type="ARBA" id="ARBA00022679"/>
    </source>
</evidence>
<dbReference type="GO" id="GO:0052381">
    <property type="term" value="F:tRNA dimethylallyltransferase activity"/>
    <property type="evidence" value="ECO:0007669"/>
    <property type="project" value="UniProtKB-UniRule"/>
</dbReference>
<dbReference type="Gene3D" id="1.10.20.140">
    <property type="match status" value="1"/>
</dbReference>
<feature type="site" description="Interaction with substrate tRNA" evidence="10">
    <location>
        <position position="102"/>
    </location>
</feature>
<dbReference type="GO" id="GO:0005524">
    <property type="term" value="F:ATP binding"/>
    <property type="evidence" value="ECO:0007669"/>
    <property type="project" value="UniProtKB-UniRule"/>
</dbReference>
<dbReference type="RefSeq" id="WP_055148773.1">
    <property type="nucleotide sequence ID" value="NZ_JXSZ01000009.1"/>
</dbReference>
<feature type="domain" description="Guanylate kinase-like" evidence="11">
    <location>
        <begin position="4"/>
        <end position="97"/>
    </location>
</feature>
<keyword evidence="8 10" id="KW-0460">Magnesium</keyword>
<evidence type="ECO:0000256" key="5">
    <source>
        <dbReference type="ARBA" id="ARBA00022694"/>
    </source>
</evidence>
<evidence type="ECO:0000256" key="6">
    <source>
        <dbReference type="ARBA" id="ARBA00022741"/>
    </source>
</evidence>
<dbReference type="InterPro" id="IPR018022">
    <property type="entry name" value="IPT"/>
</dbReference>
<feature type="region of interest" description="Interaction with substrate tRNA" evidence="10">
    <location>
        <begin position="36"/>
        <end position="39"/>
    </location>
</feature>
<comment type="catalytic activity">
    <reaction evidence="9 10">
        <text>adenosine(37) in tRNA + dimethylallyl diphosphate = N(6)-dimethylallyladenosine(37) in tRNA + diphosphate</text>
        <dbReference type="Rhea" id="RHEA:26482"/>
        <dbReference type="Rhea" id="RHEA-COMP:10162"/>
        <dbReference type="Rhea" id="RHEA-COMP:10375"/>
        <dbReference type="ChEBI" id="CHEBI:33019"/>
        <dbReference type="ChEBI" id="CHEBI:57623"/>
        <dbReference type="ChEBI" id="CHEBI:74411"/>
        <dbReference type="ChEBI" id="CHEBI:74415"/>
        <dbReference type="EC" id="2.5.1.75"/>
    </reaction>
</comment>
<dbReference type="InterPro" id="IPR008144">
    <property type="entry name" value="Guanylate_kin-like_dom"/>
</dbReference>
<reference evidence="12 13" key="1">
    <citation type="submission" date="2015-07" db="EMBL/GenBank/DDBJ databases">
        <title>The draft genome sequence of Leadbetterella sp. JN14-9.</title>
        <authorList>
            <person name="Liu Y."/>
            <person name="Du J."/>
            <person name="Shao Z."/>
        </authorList>
    </citation>
    <scope>NUCLEOTIDE SEQUENCE [LARGE SCALE GENOMIC DNA]</scope>
    <source>
        <strain evidence="12 13">JN14-9</strain>
    </source>
</reference>
<dbReference type="PANTHER" id="PTHR11088">
    <property type="entry name" value="TRNA DIMETHYLALLYLTRANSFERASE"/>
    <property type="match status" value="1"/>
</dbReference>
<evidence type="ECO:0000256" key="1">
    <source>
        <dbReference type="ARBA" id="ARBA00001946"/>
    </source>
</evidence>
<gene>
    <name evidence="10" type="primary">miaA</name>
    <name evidence="12" type="ORF">AFM12_12720</name>
</gene>
<comment type="function">
    <text evidence="2 10">Catalyzes the transfer of a dimethylallyl group onto the adenine at position 37 in tRNAs that read codons beginning with uridine, leading to the formation of N6-(dimethylallyl)adenosine (i(6)A).</text>
</comment>
<protein>
    <recommendedName>
        <fullName evidence="10">tRNA dimethylallyltransferase</fullName>
        <ecNumber evidence="10">2.5.1.75</ecNumber>
    </recommendedName>
    <alternativeName>
        <fullName evidence="10">Dimethylallyl diphosphate:tRNA dimethylallyltransferase</fullName>
        <shortName evidence="10">DMAPP:tRNA dimethylallyltransferase</shortName>
        <shortName evidence="10">DMATase</shortName>
    </alternativeName>
    <alternativeName>
        <fullName evidence="10">Isopentenyl-diphosphate:tRNA isopentenyltransferase</fullName>
        <shortName evidence="10">IPP transferase</shortName>
        <shortName evidence="10">IPPT</shortName>
        <shortName evidence="10">IPTase</shortName>
    </alternativeName>
</protein>
<dbReference type="Pfam" id="PF01715">
    <property type="entry name" value="IPPT"/>
    <property type="match status" value="1"/>
</dbReference>
<feature type="binding site" evidence="10">
    <location>
        <begin position="13"/>
        <end position="18"/>
    </location>
    <ligand>
        <name>substrate</name>
    </ligand>
</feature>
<feature type="binding site" evidence="10">
    <location>
        <begin position="11"/>
        <end position="18"/>
    </location>
    <ligand>
        <name>ATP</name>
        <dbReference type="ChEBI" id="CHEBI:30616"/>
    </ligand>
</feature>
<name>A0A0P7BT46_9BACT</name>